<dbReference type="STRING" id="301148.B4135_0212"/>
<feature type="transmembrane region" description="Helical" evidence="7">
    <location>
        <begin position="147"/>
        <end position="167"/>
    </location>
</feature>
<feature type="transmembrane region" description="Helical" evidence="7">
    <location>
        <begin position="123"/>
        <end position="141"/>
    </location>
</feature>
<feature type="transmembrane region" description="Helical" evidence="7">
    <location>
        <begin position="224"/>
        <end position="247"/>
    </location>
</feature>
<feature type="transmembrane region" description="Helical" evidence="7">
    <location>
        <begin position="179"/>
        <end position="212"/>
    </location>
</feature>
<evidence type="ECO:0000256" key="4">
    <source>
        <dbReference type="ARBA" id="ARBA00022692"/>
    </source>
</evidence>
<dbReference type="OrthoDB" id="9789291at2"/>
<accession>A0A150M9G1</accession>
<dbReference type="InterPro" id="IPR000045">
    <property type="entry name" value="Prepilin_IV_endopep_pep"/>
</dbReference>
<keyword evidence="6 7" id="KW-0472">Membrane</keyword>
<dbReference type="InterPro" id="IPR010627">
    <property type="entry name" value="Prepilin_pept_A24_N"/>
</dbReference>
<comment type="subcellular location">
    <subcellularLocation>
        <location evidence="1">Cell membrane</location>
        <topology evidence="1">Multi-pass membrane protein</topology>
    </subcellularLocation>
</comment>
<dbReference type="EC" id="3.4.23.43" evidence="10"/>
<organism evidence="10 11">
    <name type="scientific">Caldibacillus debilis</name>
    <dbReference type="NCBI Taxonomy" id="301148"/>
    <lineage>
        <taxon>Bacteria</taxon>
        <taxon>Bacillati</taxon>
        <taxon>Bacillota</taxon>
        <taxon>Bacilli</taxon>
        <taxon>Bacillales</taxon>
        <taxon>Bacillaceae</taxon>
        <taxon>Caldibacillus</taxon>
    </lineage>
</organism>
<sequence>MEYIYAVFVLLYGMVFGSFFNVVGMRTAKGQSVIRPRSSCPACRTPLTWKELVPLFSYLFLRGRCRTCGAKISFLYPATELLTGLLFSLSYLQFGFSWEWLQALVFLSLLMIVTVSDLDSMIIPNRVLLVFSLLFLVIRLADPLVPWWDSLAGALLGFSVLYLLAAVTRGGMGGGDIKLFFVLGLFLGTKKVLLTLFFASFLGTLFGLLLIALKKFRRKKPVPFAPFIGAGAWIAYLYGDRLLAWYLSTFLQ</sequence>
<evidence type="ECO:0000256" key="6">
    <source>
        <dbReference type="ARBA" id="ARBA00023136"/>
    </source>
</evidence>
<evidence type="ECO:0000256" key="1">
    <source>
        <dbReference type="ARBA" id="ARBA00004651"/>
    </source>
</evidence>
<protein>
    <submittedName>
        <fullName evidence="10">Leader peptidase (Prepilin peptidase)</fullName>
        <ecNumber evidence="10">3.4.23.43</ecNumber>
    </submittedName>
</protein>
<dbReference type="GO" id="GO:0005886">
    <property type="term" value="C:plasma membrane"/>
    <property type="evidence" value="ECO:0007669"/>
    <property type="project" value="UniProtKB-SubCell"/>
</dbReference>
<keyword evidence="4 7" id="KW-0812">Transmembrane</keyword>
<evidence type="ECO:0000259" key="8">
    <source>
        <dbReference type="Pfam" id="PF01478"/>
    </source>
</evidence>
<feature type="transmembrane region" description="Helical" evidence="7">
    <location>
        <begin position="100"/>
        <end position="116"/>
    </location>
</feature>
<dbReference type="GO" id="GO:0006465">
    <property type="term" value="P:signal peptide processing"/>
    <property type="evidence" value="ECO:0007669"/>
    <property type="project" value="TreeGrafter"/>
</dbReference>
<feature type="domain" description="Prepilin type IV endopeptidase peptidase" evidence="8">
    <location>
        <begin position="104"/>
        <end position="208"/>
    </location>
</feature>
<comment type="similarity">
    <text evidence="2">Belongs to the peptidase A24 family.</text>
</comment>
<evidence type="ECO:0000256" key="2">
    <source>
        <dbReference type="ARBA" id="ARBA00005801"/>
    </source>
</evidence>
<keyword evidence="5 7" id="KW-1133">Transmembrane helix</keyword>
<gene>
    <name evidence="10" type="ORF">B4135_0212</name>
</gene>
<evidence type="ECO:0000313" key="10">
    <source>
        <dbReference type="EMBL" id="KYD20965.1"/>
    </source>
</evidence>
<evidence type="ECO:0000259" key="9">
    <source>
        <dbReference type="Pfam" id="PF06750"/>
    </source>
</evidence>
<evidence type="ECO:0000256" key="7">
    <source>
        <dbReference type="SAM" id="Phobius"/>
    </source>
</evidence>
<dbReference type="GO" id="GO:0004190">
    <property type="term" value="F:aspartic-type endopeptidase activity"/>
    <property type="evidence" value="ECO:0007669"/>
    <property type="project" value="UniProtKB-EC"/>
</dbReference>
<keyword evidence="10" id="KW-0378">Hydrolase</keyword>
<reference evidence="10 11" key="1">
    <citation type="submission" date="2016-01" db="EMBL/GenBank/DDBJ databases">
        <title>Draft Genome Sequences of Seven Thermophilic Sporeformers Isolated from Foods.</title>
        <authorList>
            <person name="Berendsen E.M."/>
            <person name="Wells-Bennik M.H."/>
            <person name="Krawcyk A.O."/>
            <person name="De Jong A."/>
            <person name="Holsappel S."/>
            <person name="Eijlander R.T."/>
            <person name="Kuipers O.P."/>
        </authorList>
    </citation>
    <scope>NUCLEOTIDE SEQUENCE [LARGE SCALE GENOMIC DNA]</scope>
    <source>
        <strain evidence="10 11">B4135</strain>
    </source>
</reference>
<dbReference type="Proteomes" id="UP000075683">
    <property type="component" value="Unassembled WGS sequence"/>
</dbReference>
<evidence type="ECO:0000256" key="5">
    <source>
        <dbReference type="ARBA" id="ARBA00022989"/>
    </source>
</evidence>
<dbReference type="InterPro" id="IPR050882">
    <property type="entry name" value="Prepilin_peptidase/N-MTase"/>
</dbReference>
<dbReference type="PATRIC" id="fig|301148.3.peg.2496"/>
<dbReference type="Gene3D" id="1.20.120.1220">
    <property type="match status" value="1"/>
</dbReference>
<dbReference type="AlphaFoldDB" id="A0A150M9G1"/>
<evidence type="ECO:0000256" key="3">
    <source>
        <dbReference type="ARBA" id="ARBA00022475"/>
    </source>
</evidence>
<dbReference type="RefSeq" id="WP_020153834.1">
    <property type="nucleotide sequence ID" value="NZ_JBAIZG010000034.1"/>
</dbReference>
<proteinExistence type="inferred from homology"/>
<feature type="transmembrane region" description="Helical" evidence="7">
    <location>
        <begin position="6"/>
        <end position="25"/>
    </location>
</feature>
<dbReference type="PANTHER" id="PTHR30487:SF0">
    <property type="entry name" value="PREPILIN LEADER PEPTIDASE_N-METHYLTRANSFERASE-RELATED"/>
    <property type="match status" value="1"/>
</dbReference>
<dbReference type="PANTHER" id="PTHR30487">
    <property type="entry name" value="TYPE 4 PREPILIN-LIKE PROTEINS LEADER PEPTIDE-PROCESSING ENZYME"/>
    <property type="match status" value="1"/>
</dbReference>
<feature type="transmembrane region" description="Helical" evidence="7">
    <location>
        <begin position="74"/>
        <end position="94"/>
    </location>
</feature>
<keyword evidence="3" id="KW-1003">Cell membrane</keyword>
<feature type="domain" description="Prepilin peptidase A24 N-terminal" evidence="9">
    <location>
        <begin position="11"/>
        <end position="94"/>
    </location>
</feature>
<comment type="caution">
    <text evidence="10">The sequence shown here is derived from an EMBL/GenBank/DDBJ whole genome shotgun (WGS) entry which is preliminary data.</text>
</comment>
<dbReference type="EMBL" id="LQYT01000025">
    <property type="protein sequence ID" value="KYD20965.1"/>
    <property type="molecule type" value="Genomic_DNA"/>
</dbReference>
<evidence type="ECO:0000313" key="11">
    <source>
        <dbReference type="Proteomes" id="UP000075683"/>
    </source>
</evidence>
<dbReference type="Pfam" id="PF01478">
    <property type="entry name" value="Peptidase_A24"/>
    <property type="match status" value="1"/>
</dbReference>
<name>A0A150M9G1_9BACI</name>
<dbReference type="Pfam" id="PF06750">
    <property type="entry name" value="A24_N_bact"/>
    <property type="match status" value="1"/>
</dbReference>